<dbReference type="Proteomes" id="UP001166052">
    <property type="component" value="Unassembled WGS sequence"/>
</dbReference>
<keyword evidence="3" id="KW-1185">Reference proteome</keyword>
<dbReference type="EMBL" id="JAAWVN010004919">
    <property type="protein sequence ID" value="MBN3289809.1"/>
    <property type="molecule type" value="Genomic_DNA"/>
</dbReference>
<name>A0ABS2YSU2_POLSE</name>
<evidence type="ECO:0000313" key="3">
    <source>
        <dbReference type="Proteomes" id="UP001166052"/>
    </source>
</evidence>
<accession>A0ABS2YSU2</accession>
<dbReference type="InterPro" id="IPR006073">
    <property type="entry name" value="GTP-bd"/>
</dbReference>
<dbReference type="CDD" id="cd00882">
    <property type="entry name" value="Ras_like_GTPase"/>
    <property type="match status" value="1"/>
</dbReference>
<evidence type="ECO:0000313" key="2">
    <source>
        <dbReference type="EMBL" id="MBN3289809.1"/>
    </source>
</evidence>
<feature type="non-terminal residue" evidence="2">
    <location>
        <position position="1"/>
    </location>
</feature>
<dbReference type="InterPro" id="IPR027417">
    <property type="entry name" value="P-loop_NTPase"/>
</dbReference>
<dbReference type="PANTHER" id="PTHR14241">
    <property type="entry name" value="INTERFERON-INDUCED PROTEIN 44"/>
    <property type="match status" value="1"/>
</dbReference>
<sequence length="281" mass="31868">MTRTRTQLLDEIKQYETLTDGVTDPKILLIGQTKAGKSSFFNSVNSVFRGYPIFQATSSQWQKNVSKHCRTYAVMDTKGGKRLPFTFCDIMGLDPSSEELGIQVQDIIKVIRGDIPDNYKFDPKQAKDVCKTCDEQSSLADKVHCIVYVIDTSAASLLQKQLQNMFQTIHEEAHKMGIPQLALLTKVDLACNIVKDDLSKVYKSRCIQKKVLEVWDLVGVPASCVLPVRNYWIETELDMNVDILILKALQQILRQADAYFDEIKQRGKSKETHEPNCEAMP</sequence>
<comment type="caution">
    <text evidence="2">The sequence shown here is derived from an EMBL/GenBank/DDBJ whole genome shotgun (WGS) entry which is preliminary data.</text>
</comment>
<dbReference type="Pfam" id="PF01926">
    <property type="entry name" value="MMR_HSR1"/>
    <property type="match status" value="1"/>
</dbReference>
<dbReference type="Gene3D" id="3.40.50.300">
    <property type="entry name" value="P-loop containing nucleotide triphosphate hydrolases"/>
    <property type="match status" value="1"/>
</dbReference>
<evidence type="ECO:0000259" key="1">
    <source>
        <dbReference type="Pfam" id="PF01926"/>
    </source>
</evidence>
<reference evidence="2" key="1">
    <citation type="journal article" date="2021" name="Cell">
        <title>Tracing the genetic footprints of vertebrate landing in non-teleost ray-finned fishes.</title>
        <authorList>
            <person name="Bi X."/>
            <person name="Wang K."/>
            <person name="Yang L."/>
            <person name="Pan H."/>
            <person name="Jiang H."/>
            <person name="Wei Q."/>
            <person name="Fang M."/>
            <person name="Yu H."/>
            <person name="Zhu C."/>
            <person name="Cai Y."/>
            <person name="He Y."/>
            <person name="Gan X."/>
            <person name="Zeng H."/>
            <person name="Yu D."/>
            <person name="Zhu Y."/>
            <person name="Jiang H."/>
            <person name="Qiu Q."/>
            <person name="Yang H."/>
            <person name="Zhang Y.E."/>
            <person name="Wang W."/>
            <person name="Zhu M."/>
            <person name="He S."/>
            <person name="Zhang G."/>
        </authorList>
    </citation>
    <scope>NUCLEOTIDE SEQUENCE</scope>
    <source>
        <strain evidence="2">Bchr_001</strain>
    </source>
</reference>
<dbReference type="SUPFAM" id="SSF52540">
    <property type="entry name" value="P-loop containing nucleoside triphosphate hydrolases"/>
    <property type="match status" value="1"/>
</dbReference>
<protein>
    <submittedName>
        <fullName evidence="2">IF44L protein</fullName>
    </submittedName>
</protein>
<feature type="domain" description="G" evidence="1">
    <location>
        <begin position="26"/>
        <end position="171"/>
    </location>
</feature>
<proteinExistence type="predicted"/>
<organism evidence="2 3">
    <name type="scientific">Polypterus senegalus</name>
    <name type="common">Senegal bichir</name>
    <dbReference type="NCBI Taxonomy" id="55291"/>
    <lineage>
        <taxon>Eukaryota</taxon>
        <taxon>Metazoa</taxon>
        <taxon>Chordata</taxon>
        <taxon>Craniata</taxon>
        <taxon>Vertebrata</taxon>
        <taxon>Euteleostomi</taxon>
        <taxon>Actinopterygii</taxon>
        <taxon>Polypteriformes</taxon>
        <taxon>Polypteridae</taxon>
        <taxon>Polypterus</taxon>
    </lineage>
</organism>
<dbReference type="PANTHER" id="PTHR14241:SF32">
    <property type="entry name" value="VWFA DOMAIN-CONTAINING PROTEIN-RELATED"/>
    <property type="match status" value="1"/>
</dbReference>
<feature type="non-terminal residue" evidence="2">
    <location>
        <position position="281"/>
    </location>
</feature>
<gene>
    <name evidence="2" type="primary">Ifi44l_20</name>
    <name evidence="2" type="ORF">GTO92_0012161</name>
</gene>